<sequence>MTLLSIDDDDSFERVKIKNSDVPELEKQLMNISDDFHLHSKAIVSDSLKLSVNLDNEEVVGLSWYHPNVEVG</sequence>
<comment type="caution">
    <text evidence="1">The sequence shown here is derived from an EMBL/GenBank/DDBJ whole genome shotgun (WGS) entry which is preliminary data.</text>
</comment>
<evidence type="ECO:0000313" key="2">
    <source>
        <dbReference type="Proteomes" id="UP000030145"/>
    </source>
</evidence>
<dbReference type="Proteomes" id="UP000030145">
    <property type="component" value="Unassembled WGS sequence"/>
</dbReference>
<organism evidence="1 2">
    <name type="scientific">Corynebacterium auriscanis</name>
    <dbReference type="NCBI Taxonomy" id="99807"/>
    <lineage>
        <taxon>Bacteria</taxon>
        <taxon>Bacillati</taxon>
        <taxon>Actinomycetota</taxon>
        <taxon>Actinomycetes</taxon>
        <taxon>Mycobacteriales</taxon>
        <taxon>Corynebacteriaceae</taxon>
        <taxon>Corynebacterium</taxon>
    </lineage>
</organism>
<reference evidence="1 2" key="1">
    <citation type="submission" date="2014-10" db="EMBL/GenBank/DDBJ databases">
        <title>Whole Genome sequence of Corynebacterium auriscanis strain CIP 106629.</title>
        <authorList>
            <person name="Hassan S.S."/>
            <person name="Jamal S.B."/>
            <person name="Tiwari S."/>
            <person name="Oliveira L.D.C."/>
            <person name="Souza F."/>
            <person name="Mariano D.C."/>
            <person name="Almeida S."/>
            <person name="Dorella F."/>
            <person name="Pereira F."/>
            <person name="Carvalho A."/>
            <person name="Leal C.A."/>
            <person name="Soares S.D.C."/>
            <person name="Figueiredo H.C."/>
            <person name="Silva A."/>
            <person name="Azevedo V.A."/>
        </authorList>
    </citation>
    <scope>NUCLEOTIDE SEQUENCE [LARGE SCALE GENOMIC DNA]</scope>
    <source>
        <strain evidence="1 2">CIP 106629</strain>
    </source>
</reference>
<dbReference type="EMBL" id="JRVJ01000012">
    <property type="protein sequence ID" value="KGM18423.1"/>
    <property type="molecule type" value="Genomic_DNA"/>
</dbReference>
<keyword evidence="2" id="KW-1185">Reference proteome</keyword>
<name>A0A0A2DGY6_9CORY</name>
<gene>
    <name evidence="1" type="ORF">MA47_07415</name>
</gene>
<dbReference type="AlphaFoldDB" id="A0A0A2DGY6"/>
<protein>
    <submittedName>
        <fullName evidence="1">Uncharacterized protein</fullName>
    </submittedName>
</protein>
<accession>A0A0A2DGY6</accession>
<proteinExistence type="predicted"/>
<evidence type="ECO:0000313" key="1">
    <source>
        <dbReference type="EMBL" id="KGM18423.1"/>
    </source>
</evidence>